<evidence type="ECO:0000256" key="2">
    <source>
        <dbReference type="ARBA" id="ARBA00022801"/>
    </source>
</evidence>
<dbReference type="CDD" id="cd03673">
    <property type="entry name" value="NUDIX_Ap6A_hydrolase"/>
    <property type="match status" value="1"/>
</dbReference>
<dbReference type="InterPro" id="IPR015797">
    <property type="entry name" value="NUDIX_hydrolase-like_dom_sf"/>
</dbReference>
<keyword evidence="6" id="KW-1185">Reference proteome</keyword>
<dbReference type="RefSeq" id="WP_128219441.1">
    <property type="nucleotide sequence ID" value="NZ_CP034929.1"/>
</dbReference>
<sequence length="150" mass="16008">MSSAASKPEVIAAGAVVVRHDAAPDGSTGPRVLLVHRPHHDDWSFPKGKLDAGETIEECAVRELAEETGMDVTLATALPDQCYDLPNGRPKRVHYWVASVAGALLEAETFVPNDEVDVIAWAMPEQAVALLSYSHDRDLVDVAVELAAAG</sequence>
<dbReference type="EC" id="3.6.-.-" evidence="5"/>
<organism evidence="5 6">
    <name type="scientific">Nocardioides yefusunii</name>
    <dbReference type="NCBI Taxonomy" id="2500546"/>
    <lineage>
        <taxon>Bacteria</taxon>
        <taxon>Bacillati</taxon>
        <taxon>Actinomycetota</taxon>
        <taxon>Actinomycetes</taxon>
        <taxon>Propionibacteriales</taxon>
        <taxon>Nocardioidaceae</taxon>
        <taxon>Nocardioides</taxon>
    </lineage>
</organism>
<dbReference type="InterPro" id="IPR051325">
    <property type="entry name" value="Nudix_hydrolase_domain"/>
</dbReference>
<dbReference type="InterPro" id="IPR020476">
    <property type="entry name" value="Nudix_hydrolase"/>
</dbReference>
<name>A0ABW1QWK3_9ACTN</name>
<evidence type="ECO:0000259" key="4">
    <source>
        <dbReference type="PROSITE" id="PS51462"/>
    </source>
</evidence>
<evidence type="ECO:0000313" key="5">
    <source>
        <dbReference type="EMBL" id="MFC6152934.1"/>
    </source>
</evidence>
<comment type="caution">
    <text evidence="5">The sequence shown here is derived from an EMBL/GenBank/DDBJ whole genome shotgun (WGS) entry which is preliminary data.</text>
</comment>
<dbReference type="PANTHER" id="PTHR21340:SF0">
    <property type="entry name" value="BIS(5'-NUCLEOSYL)-TETRAPHOSPHATASE [ASYMMETRICAL]"/>
    <property type="match status" value="1"/>
</dbReference>
<feature type="domain" description="Nudix hydrolase" evidence="4">
    <location>
        <begin position="8"/>
        <end position="144"/>
    </location>
</feature>
<dbReference type="Proteomes" id="UP001596098">
    <property type="component" value="Unassembled WGS sequence"/>
</dbReference>
<evidence type="ECO:0000313" key="6">
    <source>
        <dbReference type="Proteomes" id="UP001596098"/>
    </source>
</evidence>
<comment type="similarity">
    <text evidence="1 3">Belongs to the Nudix hydrolase family.</text>
</comment>
<dbReference type="PROSITE" id="PS51462">
    <property type="entry name" value="NUDIX"/>
    <property type="match status" value="1"/>
</dbReference>
<dbReference type="InterPro" id="IPR020084">
    <property type="entry name" value="NUDIX_hydrolase_CS"/>
</dbReference>
<evidence type="ECO:0000256" key="3">
    <source>
        <dbReference type="RuleBase" id="RU003476"/>
    </source>
</evidence>
<dbReference type="SUPFAM" id="SSF55811">
    <property type="entry name" value="Nudix"/>
    <property type="match status" value="1"/>
</dbReference>
<evidence type="ECO:0000256" key="1">
    <source>
        <dbReference type="ARBA" id="ARBA00005582"/>
    </source>
</evidence>
<dbReference type="GO" id="GO:0016787">
    <property type="term" value="F:hydrolase activity"/>
    <property type="evidence" value="ECO:0007669"/>
    <property type="project" value="UniProtKB-KW"/>
</dbReference>
<dbReference type="Gene3D" id="3.90.79.10">
    <property type="entry name" value="Nucleoside Triphosphate Pyrophosphohydrolase"/>
    <property type="match status" value="1"/>
</dbReference>
<dbReference type="Pfam" id="PF00293">
    <property type="entry name" value="NUDIX"/>
    <property type="match status" value="1"/>
</dbReference>
<dbReference type="PANTHER" id="PTHR21340">
    <property type="entry name" value="DIADENOSINE 5,5-P1,P4-TETRAPHOSPHATE PYROPHOSPHOHYDROLASE MUTT"/>
    <property type="match status" value="1"/>
</dbReference>
<dbReference type="PRINTS" id="PR00502">
    <property type="entry name" value="NUDIXFAMILY"/>
</dbReference>
<gene>
    <name evidence="5" type="ORF">ACFPWU_04530</name>
</gene>
<proteinExistence type="inferred from homology"/>
<dbReference type="EMBL" id="JBHSQI010000002">
    <property type="protein sequence ID" value="MFC6152934.1"/>
    <property type="molecule type" value="Genomic_DNA"/>
</dbReference>
<reference evidence="6" key="1">
    <citation type="journal article" date="2019" name="Int. J. Syst. Evol. Microbiol.">
        <title>The Global Catalogue of Microorganisms (GCM) 10K type strain sequencing project: providing services to taxonomists for standard genome sequencing and annotation.</title>
        <authorList>
            <consortium name="The Broad Institute Genomics Platform"/>
            <consortium name="The Broad Institute Genome Sequencing Center for Infectious Disease"/>
            <person name="Wu L."/>
            <person name="Ma J."/>
        </authorList>
    </citation>
    <scope>NUCLEOTIDE SEQUENCE [LARGE SCALE GENOMIC DNA]</scope>
    <source>
        <strain evidence="6">DFY28</strain>
    </source>
</reference>
<accession>A0ABW1QWK3</accession>
<keyword evidence="2 3" id="KW-0378">Hydrolase</keyword>
<dbReference type="InterPro" id="IPR000086">
    <property type="entry name" value="NUDIX_hydrolase_dom"/>
</dbReference>
<protein>
    <submittedName>
        <fullName evidence="5">NUDIX hydrolase</fullName>
        <ecNumber evidence="5">3.6.-.-</ecNumber>
    </submittedName>
</protein>
<dbReference type="PROSITE" id="PS00893">
    <property type="entry name" value="NUDIX_BOX"/>
    <property type="match status" value="1"/>
</dbReference>